<feature type="binding site" evidence="6">
    <location>
        <position position="323"/>
    </location>
    <ligand>
        <name>Mn(2+)</name>
        <dbReference type="ChEBI" id="CHEBI:29035"/>
        <label>1</label>
    </ligand>
</feature>
<gene>
    <name evidence="6 9" type="primary">deoB</name>
    <name evidence="9" type="ORF">HLVA_14100</name>
</gene>
<dbReference type="CDD" id="cd16009">
    <property type="entry name" value="PPM"/>
    <property type="match status" value="1"/>
</dbReference>
<dbReference type="InterPro" id="IPR006124">
    <property type="entry name" value="Metalloenzyme"/>
</dbReference>
<evidence type="ECO:0000256" key="5">
    <source>
        <dbReference type="ARBA" id="ARBA00023235"/>
    </source>
</evidence>
<dbReference type="SUPFAM" id="SSF143856">
    <property type="entry name" value="DeoB insert domain-like"/>
    <property type="match status" value="1"/>
</dbReference>
<evidence type="ECO:0000256" key="7">
    <source>
        <dbReference type="NCBIfam" id="TIGR01696"/>
    </source>
</evidence>
<comment type="catalytic activity">
    <reaction evidence="6">
        <text>2-deoxy-alpha-D-ribose 1-phosphate = 2-deoxy-D-ribose 5-phosphate</text>
        <dbReference type="Rhea" id="RHEA:27658"/>
        <dbReference type="ChEBI" id="CHEBI:57259"/>
        <dbReference type="ChEBI" id="CHEBI:62877"/>
        <dbReference type="EC" id="5.4.2.7"/>
    </reaction>
</comment>
<dbReference type="GO" id="GO:0008973">
    <property type="term" value="F:phosphopentomutase activity"/>
    <property type="evidence" value="ECO:0007669"/>
    <property type="project" value="UniProtKB-UniRule"/>
</dbReference>
<accession>A0AAU9DBL0</accession>
<comment type="cofactor">
    <cofactor evidence="6">
        <name>Mn(2+)</name>
        <dbReference type="ChEBI" id="CHEBI:29035"/>
    </cofactor>
    <text evidence="6">Binds 2 manganese ions.</text>
</comment>
<dbReference type="InterPro" id="IPR017850">
    <property type="entry name" value="Alkaline_phosphatase_core_sf"/>
</dbReference>
<dbReference type="AlphaFoldDB" id="A0AAU9DBL0"/>
<dbReference type="InterPro" id="IPR010045">
    <property type="entry name" value="DeoB"/>
</dbReference>
<comment type="catalytic activity">
    <reaction evidence="6">
        <text>alpha-D-ribose 1-phosphate = D-ribose 5-phosphate</text>
        <dbReference type="Rhea" id="RHEA:18793"/>
        <dbReference type="ChEBI" id="CHEBI:57720"/>
        <dbReference type="ChEBI" id="CHEBI:78346"/>
        <dbReference type="EC" id="5.4.2.7"/>
    </reaction>
</comment>
<feature type="binding site" evidence="6">
    <location>
        <position position="287"/>
    </location>
    <ligand>
        <name>Mn(2+)</name>
        <dbReference type="ChEBI" id="CHEBI:29035"/>
        <label>2</label>
    </ligand>
</feature>
<sequence>MKKIERVTLIVLDSAGVGFLPDAAEYGDLGANTFAHIGYATGGLNVPNMEKLGLGNITDIEGVKKLEVTEGAYGKAKEVSKGKDTTTGHWEMAGIITDVPFPTYPNGFPEDIIKEFEEKTGTKTIGNVVASGTAIIKELGDEHVKTGALIVYTSADSVFQIAAHEDIVPIDKLYEYCKIARKMLNVGRVIARPFTGESGNYTRTPRRHDFSLVPTSKTILNKLKEAGKDVVAVGKISDIFAGDGITESKGVNKNNLDGIEKTIKALKEDTKGLIFTNLVDFDMAYGHRRDPIGYKNALEEFDNKLPEIYENMKENEILIVTADHGCDPIFKGTDHTREYIPLLVYGKNINPVNLKIRGKFSDIADTIEELILGVEKEGSFAKDIIK</sequence>
<dbReference type="GO" id="GO:0000287">
    <property type="term" value="F:magnesium ion binding"/>
    <property type="evidence" value="ECO:0007669"/>
    <property type="project" value="UniProtKB-UniRule"/>
</dbReference>
<feature type="binding site" evidence="6">
    <location>
        <position position="282"/>
    </location>
    <ligand>
        <name>Mn(2+)</name>
        <dbReference type="ChEBI" id="CHEBI:29035"/>
        <label>2</label>
    </ligand>
</feature>
<dbReference type="PIRSF" id="PIRSF001491">
    <property type="entry name" value="Ppentomutase"/>
    <property type="match status" value="1"/>
</dbReference>
<organism evidence="9 10">
    <name type="scientific">Haliovirga abyssi</name>
    <dbReference type="NCBI Taxonomy" id="2996794"/>
    <lineage>
        <taxon>Bacteria</taxon>
        <taxon>Fusobacteriati</taxon>
        <taxon>Fusobacteriota</taxon>
        <taxon>Fusobacteriia</taxon>
        <taxon>Fusobacteriales</taxon>
        <taxon>Haliovirgaceae</taxon>
        <taxon>Haliovirga</taxon>
    </lineage>
</organism>
<evidence type="ECO:0000256" key="3">
    <source>
        <dbReference type="ARBA" id="ARBA00022723"/>
    </source>
</evidence>
<feature type="binding site" evidence="6">
    <location>
        <position position="335"/>
    </location>
    <ligand>
        <name>Mn(2+)</name>
        <dbReference type="ChEBI" id="CHEBI:29035"/>
        <label>2</label>
    </ligand>
</feature>
<evidence type="ECO:0000256" key="1">
    <source>
        <dbReference type="ARBA" id="ARBA00010373"/>
    </source>
</evidence>
<evidence type="ECO:0000256" key="2">
    <source>
        <dbReference type="ARBA" id="ARBA00022490"/>
    </source>
</evidence>
<dbReference type="NCBIfam" id="TIGR01696">
    <property type="entry name" value="deoB"/>
    <property type="match status" value="1"/>
</dbReference>
<proteinExistence type="inferred from homology"/>
<evidence type="ECO:0000256" key="4">
    <source>
        <dbReference type="ARBA" id="ARBA00023211"/>
    </source>
</evidence>
<comment type="function">
    <text evidence="6">Isomerase that catalyzes the conversion of deoxy-ribose 1-phosphate (dRib-1-P) and ribose 1-phosphate (Rib-1-P) to deoxy-ribose 5-phosphate (dRib-5-P) and ribose 5-phosphate (Rib-5-P), respectively.</text>
</comment>
<dbReference type="HAMAP" id="MF_00740">
    <property type="entry name" value="Phosphopentomut"/>
    <property type="match status" value="1"/>
</dbReference>
<reference evidence="9 10" key="1">
    <citation type="submission" date="2022-11" db="EMBL/GenBank/DDBJ databases">
        <title>Haliovirga abyssi gen. nov., sp. nov., a mesophilic fermentative bacterium isolated from the Iheya North hydrothermal field and the proposal of Haliovirgaceae fam. nov.</title>
        <authorList>
            <person name="Miyazaki U."/>
            <person name="Tame A."/>
            <person name="Miyazaki J."/>
            <person name="Takai K."/>
            <person name="Sawayama S."/>
            <person name="Kitajima M."/>
            <person name="Okamoto A."/>
            <person name="Nakagawa S."/>
        </authorList>
    </citation>
    <scope>NUCLEOTIDE SEQUENCE [LARGE SCALE GENOMIC DNA]</scope>
    <source>
        <strain evidence="9 10">IC12</strain>
    </source>
</reference>
<dbReference type="GO" id="GO:0006018">
    <property type="term" value="P:2-deoxyribose 1-phosphate catabolic process"/>
    <property type="evidence" value="ECO:0007669"/>
    <property type="project" value="UniProtKB-UniRule"/>
</dbReference>
<keyword evidence="5 6" id="KW-0413">Isomerase</keyword>
<dbReference type="EMBL" id="AP027059">
    <property type="protein sequence ID" value="BDU50841.1"/>
    <property type="molecule type" value="Genomic_DNA"/>
</dbReference>
<dbReference type="SUPFAM" id="SSF53649">
    <property type="entry name" value="Alkaline phosphatase-like"/>
    <property type="match status" value="1"/>
</dbReference>
<keyword evidence="10" id="KW-1185">Reference proteome</keyword>
<keyword evidence="4 6" id="KW-0464">Manganese</keyword>
<dbReference type="NCBIfam" id="NF003766">
    <property type="entry name" value="PRK05362.1"/>
    <property type="match status" value="1"/>
</dbReference>
<keyword evidence="3 6" id="KW-0479">Metal-binding</keyword>
<dbReference type="GO" id="GO:0043094">
    <property type="term" value="P:metabolic compound salvage"/>
    <property type="evidence" value="ECO:0007669"/>
    <property type="project" value="UniProtKB-UniRule"/>
</dbReference>
<dbReference type="RefSeq" id="WP_307903693.1">
    <property type="nucleotide sequence ID" value="NZ_AP027059.1"/>
</dbReference>
<dbReference type="GO" id="GO:0030145">
    <property type="term" value="F:manganese ion binding"/>
    <property type="evidence" value="ECO:0007669"/>
    <property type="project" value="UniProtKB-UniRule"/>
</dbReference>
<dbReference type="InterPro" id="IPR024052">
    <property type="entry name" value="Phosphopentomutase_DeoB_cap_sf"/>
</dbReference>
<protein>
    <recommendedName>
        <fullName evidence="6 7">Phosphopentomutase</fullName>
        <ecNumber evidence="6 7">5.4.2.7</ecNumber>
    </recommendedName>
    <alternativeName>
        <fullName evidence="6">Phosphodeoxyribomutase</fullName>
    </alternativeName>
</protein>
<evidence type="ECO:0000259" key="8">
    <source>
        <dbReference type="Pfam" id="PF01676"/>
    </source>
</evidence>
<evidence type="ECO:0000256" key="6">
    <source>
        <dbReference type="HAMAP-Rule" id="MF_00740"/>
    </source>
</evidence>
<dbReference type="FunFam" id="3.30.70.1250:FF:000001">
    <property type="entry name" value="Phosphopentomutase"/>
    <property type="match status" value="1"/>
</dbReference>
<comment type="subcellular location">
    <subcellularLocation>
        <location evidence="6">Cytoplasm</location>
    </subcellularLocation>
</comment>
<dbReference type="GO" id="GO:0009117">
    <property type="term" value="P:nucleotide metabolic process"/>
    <property type="evidence" value="ECO:0007669"/>
    <property type="project" value="UniProtKB-UniRule"/>
</dbReference>
<dbReference type="Pfam" id="PF01676">
    <property type="entry name" value="Metalloenzyme"/>
    <property type="match status" value="1"/>
</dbReference>
<dbReference type="Proteomes" id="UP001321582">
    <property type="component" value="Chromosome"/>
</dbReference>
<evidence type="ECO:0000313" key="9">
    <source>
        <dbReference type="EMBL" id="BDU50841.1"/>
    </source>
</evidence>
<evidence type="ECO:0000313" key="10">
    <source>
        <dbReference type="Proteomes" id="UP001321582"/>
    </source>
</evidence>
<dbReference type="KEGG" id="haby:HLVA_14100"/>
<dbReference type="Gene3D" id="3.40.720.10">
    <property type="entry name" value="Alkaline Phosphatase, subunit A"/>
    <property type="match status" value="1"/>
</dbReference>
<dbReference type="PANTHER" id="PTHR21110">
    <property type="entry name" value="PHOSPHOPENTOMUTASE"/>
    <property type="match status" value="1"/>
</dbReference>
<comment type="similarity">
    <text evidence="1 6">Belongs to the phosphopentomutase family.</text>
</comment>
<dbReference type="GO" id="GO:0005829">
    <property type="term" value="C:cytosol"/>
    <property type="evidence" value="ECO:0007669"/>
    <property type="project" value="TreeGrafter"/>
</dbReference>
<dbReference type="Gene3D" id="3.30.70.1250">
    <property type="entry name" value="Phosphopentomutase"/>
    <property type="match status" value="1"/>
</dbReference>
<feature type="binding site" evidence="6">
    <location>
        <position position="324"/>
    </location>
    <ligand>
        <name>Mn(2+)</name>
        <dbReference type="ChEBI" id="CHEBI:29035"/>
        <label>1</label>
    </ligand>
</feature>
<comment type="pathway">
    <text evidence="6">Carbohydrate degradation; 2-deoxy-D-ribose 1-phosphate degradation; D-glyceraldehyde 3-phosphate and acetaldehyde from 2-deoxy-alpha-D-ribose 1-phosphate: step 1/2.</text>
</comment>
<feature type="domain" description="Metalloenzyme" evidence="8">
    <location>
        <begin position="6"/>
        <end position="371"/>
    </location>
</feature>
<dbReference type="EC" id="5.4.2.7" evidence="6 7"/>
<feature type="binding site" evidence="6">
    <location>
        <position position="13"/>
    </location>
    <ligand>
        <name>Mn(2+)</name>
        <dbReference type="ChEBI" id="CHEBI:29035"/>
        <label>1</label>
    </ligand>
</feature>
<keyword evidence="2 6" id="KW-0963">Cytoplasm</keyword>
<dbReference type="PANTHER" id="PTHR21110:SF0">
    <property type="entry name" value="PHOSPHOPENTOMUTASE"/>
    <property type="match status" value="1"/>
</dbReference>
<name>A0AAU9DBL0_9FUSO</name>